<keyword evidence="2" id="KW-1185">Reference proteome</keyword>
<dbReference type="EMBL" id="NIZV01000470">
    <property type="protein sequence ID" value="RSL88615.1"/>
    <property type="molecule type" value="Genomic_DNA"/>
</dbReference>
<dbReference type="AlphaFoldDB" id="A0A428SFS4"/>
<evidence type="ECO:0000313" key="2">
    <source>
        <dbReference type="Proteomes" id="UP000288429"/>
    </source>
</evidence>
<reference evidence="1 2" key="1">
    <citation type="submission" date="2017-06" db="EMBL/GenBank/DDBJ databases">
        <title>Cmopartive genomic analysis of Ambrosia Fusariam Clade fungi.</title>
        <authorList>
            <person name="Stajich J.E."/>
            <person name="Carrillo J."/>
            <person name="Kijimoto T."/>
            <person name="Eskalen A."/>
            <person name="O'Donnell K."/>
            <person name="Kasson M."/>
        </authorList>
    </citation>
    <scope>NUCLEOTIDE SEQUENCE [LARGE SCALE GENOMIC DNA]</scope>
    <source>
        <strain evidence="1 2">NRRL 20438</strain>
    </source>
</reference>
<protein>
    <submittedName>
        <fullName evidence="1">Uncharacterized protein</fullName>
    </submittedName>
</protein>
<organism evidence="1 2">
    <name type="scientific">Fusarium ambrosium</name>
    <dbReference type="NCBI Taxonomy" id="131363"/>
    <lineage>
        <taxon>Eukaryota</taxon>
        <taxon>Fungi</taxon>
        <taxon>Dikarya</taxon>
        <taxon>Ascomycota</taxon>
        <taxon>Pezizomycotina</taxon>
        <taxon>Sordariomycetes</taxon>
        <taxon>Hypocreomycetidae</taxon>
        <taxon>Hypocreales</taxon>
        <taxon>Nectriaceae</taxon>
        <taxon>Fusarium</taxon>
        <taxon>Fusarium solani species complex</taxon>
    </lineage>
</organism>
<sequence>MSVINQATLRYPPGCEIQVHRGDLDPHAPKGFSYHVDSLNGGWWTITRNPHDGS</sequence>
<proteinExistence type="predicted"/>
<accession>A0A428SFS4</accession>
<evidence type="ECO:0000313" key="1">
    <source>
        <dbReference type="EMBL" id="RSL88615.1"/>
    </source>
</evidence>
<gene>
    <name evidence="1" type="ORF">CDV31_016028</name>
</gene>
<name>A0A428SFS4_9HYPO</name>
<dbReference type="Proteomes" id="UP000288429">
    <property type="component" value="Unassembled WGS sequence"/>
</dbReference>
<comment type="caution">
    <text evidence="1">The sequence shown here is derived from an EMBL/GenBank/DDBJ whole genome shotgun (WGS) entry which is preliminary data.</text>
</comment>